<accession>A0AAV7VTB0</accession>
<dbReference type="Proteomes" id="UP001066276">
    <property type="component" value="Chromosome 2_1"/>
</dbReference>
<gene>
    <name evidence="1" type="ORF">NDU88_007263</name>
</gene>
<sequence length="229" mass="26240">MNWAPRTFKYLGAQVFHDMADLQEGNLSRALRSLRVSVGFWRSLKLRIMSRIELSKMIMFPHLLYVFANLPLQIPSAWFRELNTLLRELIWDNGRKRTSLSTLCRPTHLGRLGAPDFESYYLASQLQWVAGWSAGRGQLDRCTTHEVIDTNRIIARMINRKIVLRMDRLMTRVAMSCWKRCAKRVGVGLPYSPALPSSVIALEPGGTFWGARDWDHGEGRSGHNRGTVP</sequence>
<dbReference type="AlphaFoldDB" id="A0AAV7VTB0"/>
<proteinExistence type="predicted"/>
<organism evidence="1 2">
    <name type="scientific">Pleurodeles waltl</name>
    <name type="common">Iberian ribbed newt</name>
    <dbReference type="NCBI Taxonomy" id="8319"/>
    <lineage>
        <taxon>Eukaryota</taxon>
        <taxon>Metazoa</taxon>
        <taxon>Chordata</taxon>
        <taxon>Craniata</taxon>
        <taxon>Vertebrata</taxon>
        <taxon>Euteleostomi</taxon>
        <taxon>Amphibia</taxon>
        <taxon>Batrachia</taxon>
        <taxon>Caudata</taxon>
        <taxon>Salamandroidea</taxon>
        <taxon>Salamandridae</taxon>
        <taxon>Pleurodelinae</taxon>
        <taxon>Pleurodeles</taxon>
    </lineage>
</organism>
<protein>
    <recommendedName>
        <fullName evidence="3">Reverse transcriptase</fullName>
    </recommendedName>
</protein>
<comment type="caution">
    <text evidence="1">The sequence shown here is derived from an EMBL/GenBank/DDBJ whole genome shotgun (WGS) entry which is preliminary data.</text>
</comment>
<dbReference type="EMBL" id="JANPWB010000003">
    <property type="protein sequence ID" value="KAJ1203477.1"/>
    <property type="molecule type" value="Genomic_DNA"/>
</dbReference>
<evidence type="ECO:0000313" key="1">
    <source>
        <dbReference type="EMBL" id="KAJ1203477.1"/>
    </source>
</evidence>
<evidence type="ECO:0008006" key="3">
    <source>
        <dbReference type="Google" id="ProtNLM"/>
    </source>
</evidence>
<dbReference type="PANTHER" id="PTHR31635">
    <property type="entry name" value="REVERSE TRANSCRIPTASE DOMAIN-CONTAINING PROTEIN-RELATED"/>
    <property type="match status" value="1"/>
</dbReference>
<evidence type="ECO:0000313" key="2">
    <source>
        <dbReference type="Proteomes" id="UP001066276"/>
    </source>
</evidence>
<keyword evidence="2" id="KW-1185">Reference proteome</keyword>
<reference evidence="1" key="1">
    <citation type="journal article" date="2022" name="bioRxiv">
        <title>Sequencing and chromosome-scale assembly of the giantPleurodeles waltlgenome.</title>
        <authorList>
            <person name="Brown T."/>
            <person name="Elewa A."/>
            <person name="Iarovenko S."/>
            <person name="Subramanian E."/>
            <person name="Araus A.J."/>
            <person name="Petzold A."/>
            <person name="Susuki M."/>
            <person name="Suzuki K.-i.T."/>
            <person name="Hayashi T."/>
            <person name="Toyoda A."/>
            <person name="Oliveira C."/>
            <person name="Osipova E."/>
            <person name="Leigh N.D."/>
            <person name="Simon A."/>
            <person name="Yun M.H."/>
        </authorList>
    </citation>
    <scope>NUCLEOTIDE SEQUENCE</scope>
    <source>
        <strain evidence="1">20211129_DDA</strain>
        <tissue evidence="1">Liver</tissue>
    </source>
</reference>
<dbReference type="PANTHER" id="PTHR31635:SF196">
    <property type="entry name" value="REVERSE TRANSCRIPTASE DOMAIN-CONTAINING PROTEIN-RELATED"/>
    <property type="match status" value="1"/>
</dbReference>
<name>A0AAV7VTB0_PLEWA</name>